<evidence type="ECO:0000256" key="4">
    <source>
        <dbReference type="ARBA" id="ARBA00010561"/>
    </source>
</evidence>
<feature type="transmembrane region" description="Helical" evidence="19">
    <location>
        <begin position="184"/>
        <end position="215"/>
    </location>
</feature>
<name>A0ABS4EWW0_9CLOT</name>
<comment type="pathway">
    <text evidence="3 19">Cofactor biosynthesis; adenosylcobalamin biosynthesis; adenosylcobalamin from cob(II)yrinate a,c-diamide: step 7/7.</text>
</comment>
<evidence type="ECO:0000256" key="11">
    <source>
        <dbReference type="ARBA" id="ARBA00022842"/>
    </source>
</evidence>
<proteinExistence type="inferred from homology"/>
<evidence type="ECO:0000256" key="1">
    <source>
        <dbReference type="ARBA" id="ARBA00001946"/>
    </source>
</evidence>
<evidence type="ECO:0000256" key="9">
    <source>
        <dbReference type="ARBA" id="ARBA00022679"/>
    </source>
</evidence>
<organism evidence="20 21">
    <name type="scientific">Clostridium moniliforme</name>
    <dbReference type="NCBI Taxonomy" id="39489"/>
    <lineage>
        <taxon>Bacteria</taxon>
        <taxon>Bacillati</taxon>
        <taxon>Bacillota</taxon>
        <taxon>Clostridia</taxon>
        <taxon>Eubacteriales</taxon>
        <taxon>Clostridiaceae</taxon>
        <taxon>Clostridium</taxon>
    </lineage>
</organism>
<evidence type="ECO:0000256" key="16">
    <source>
        <dbReference type="ARBA" id="ARBA00032853"/>
    </source>
</evidence>
<evidence type="ECO:0000256" key="10">
    <source>
        <dbReference type="ARBA" id="ARBA00022692"/>
    </source>
</evidence>
<evidence type="ECO:0000256" key="2">
    <source>
        <dbReference type="ARBA" id="ARBA00004651"/>
    </source>
</evidence>
<feature type="transmembrane region" description="Helical" evidence="19">
    <location>
        <begin position="108"/>
        <end position="132"/>
    </location>
</feature>
<evidence type="ECO:0000256" key="15">
    <source>
        <dbReference type="ARBA" id="ARBA00032605"/>
    </source>
</evidence>
<keyword evidence="11 19" id="KW-0460">Magnesium</keyword>
<dbReference type="PANTHER" id="PTHR34148">
    <property type="entry name" value="ADENOSYLCOBINAMIDE-GDP RIBAZOLETRANSFERASE"/>
    <property type="match status" value="1"/>
</dbReference>
<keyword evidence="9 19" id="KW-0808">Transferase</keyword>
<evidence type="ECO:0000256" key="14">
    <source>
        <dbReference type="ARBA" id="ARBA00025228"/>
    </source>
</evidence>
<evidence type="ECO:0000256" key="8">
    <source>
        <dbReference type="ARBA" id="ARBA00022573"/>
    </source>
</evidence>
<keyword evidence="8 19" id="KW-0169">Cobalamin biosynthesis</keyword>
<feature type="transmembrane region" description="Helical" evidence="19">
    <location>
        <begin position="35"/>
        <end position="54"/>
    </location>
</feature>
<reference evidence="20 21" key="1">
    <citation type="submission" date="2021-03" db="EMBL/GenBank/DDBJ databases">
        <title>Genomic Encyclopedia of Type Strains, Phase IV (KMG-IV): sequencing the most valuable type-strain genomes for metagenomic binning, comparative biology and taxonomic classification.</title>
        <authorList>
            <person name="Goeker M."/>
        </authorList>
    </citation>
    <scope>NUCLEOTIDE SEQUENCE [LARGE SCALE GENOMIC DNA]</scope>
    <source>
        <strain evidence="20 21">DSM 3984</strain>
    </source>
</reference>
<gene>
    <name evidence="19" type="primary">cobS</name>
    <name evidence="20" type="ORF">J2Z53_000062</name>
</gene>
<comment type="caution">
    <text evidence="20">The sequence shown here is derived from an EMBL/GenBank/DDBJ whole genome shotgun (WGS) entry which is preliminary data.</text>
</comment>
<keyword evidence="21" id="KW-1185">Reference proteome</keyword>
<evidence type="ECO:0000256" key="6">
    <source>
        <dbReference type="ARBA" id="ARBA00015850"/>
    </source>
</evidence>
<evidence type="ECO:0000313" key="21">
    <source>
        <dbReference type="Proteomes" id="UP000783390"/>
    </source>
</evidence>
<comment type="function">
    <text evidence="14 19">Joins adenosylcobinamide-GDP and alpha-ribazole to generate adenosylcobalamin (Ado-cobalamin). Also synthesizes adenosylcobalamin 5'-phosphate from adenosylcobinamide-GDP and alpha-ribazole 5'-phosphate.</text>
</comment>
<evidence type="ECO:0000256" key="3">
    <source>
        <dbReference type="ARBA" id="ARBA00004663"/>
    </source>
</evidence>
<evidence type="ECO:0000256" key="13">
    <source>
        <dbReference type="ARBA" id="ARBA00023136"/>
    </source>
</evidence>
<feature type="transmembrane region" description="Helical" evidence="19">
    <location>
        <begin position="60"/>
        <end position="87"/>
    </location>
</feature>
<evidence type="ECO:0000256" key="5">
    <source>
        <dbReference type="ARBA" id="ARBA00013200"/>
    </source>
</evidence>
<dbReference type="Proteomes" id="UP000783390">
    <property type="component" value="Unassembled WGS sequence"/>
</dbReference>
<dbReference type="EC" id="2.7.8.26" evidence="5 19"/>
<keyword evidence="10 19" id="KW-0812">Transmembrane</keyword>
<dbReference type="EMBL" id="JAGGJZ010000001">
    <property type="protein sequence ID" value="MBP1888483.1"/>
    <property type="molecule type" value="Genomic_DNA"/>
</dbReference>
<dbReference type="HAMAP" id="MF_00719">
    <property type="entry name" value="CobS"/>
    <property type="match status" value="1"/>
</dbReference>
<dbReference type="PANTHER" id="PTHR34148:SF1">
    <property type="entry name" value="ADENOSYLCOBINAMIDE-GDP RIBAZOLETRANSFERASE"/>
    <property type="match status" value="1"/>
</dbReference>
<dbReference type="RefSeq" id="WP_209795224.1">
    <property type="nucleotide sequence ID" value="NZ_JAGGJZ010000001.1"/>
</dbReference>
<comment type="subcellular location">
    <subcellularLocation>
        <location evidence="2 19">Cell membrane</location>
        <topology evidence="2 19">Multi-pass membrane protein</topology>
    </subcellularLocation>
</comment>
<evidence type="ECO:0000256" key="17">
    <source>
        <dbReference type="ARBA" id="ARBA00048623"/>
    </source>
</evidence>
<evidence type="ECO:0000256" key="19">
    <source>
        <dbReference type="HAMAP-Rule" id="MF_00719"/>
    </source>
</evidence>
<evidence type="ECO:0000256" key="12">
    <source>
        <dbReference type="ARBA" id="ARBA00022989"/>
    </source>
</evidence>
<dbReference type="InterPro" id="IPR003805">
    <property type="entry name" value="CobS"/>
</dbReference>
<feature type="transmembrane region" description="Helical" evidence="19">
    <location>
        <begin position="231"/>
        <end position="249"/>
    </location>
</feature>
<feature type="transmembrane region" description="Helical" evidence="19">
    <location>
        <begin position="138"/>
        <end position="158"/>
    </location>
</feature>
<comment type="catalytic activity">
    <reaction evidence="18 19">
        <text>alpha-ribazole 5'-phosphate + adenosylcob(III)inamide-GDP = adenosylcob(III)alamin 5'-phosphate + GMP + H(+)</text>
        <dbReference type="Rhea" id="RHEA:23560"/>
        <dbReference type="ChEBI" id="CHEBI:15378"/>
        <dbReference type="ChEBI" id="CHEBI:57918"/>
        <dbReference type="ChEBI" id="CHEBI:58115"/>
        <dbReference type="ChEBI" id="CHEBI:60487"/>
        <dbReference type="ChEBI" id="CHEBI:60493"/>
        <dbReference type="EC" id="2.7.8.26"/>
    </reaction>
</comment>
<keyword evidence="12 19" id="KW-1133">Transmembrane helix</keyword>
<evidence type="ECO:0000256" key="18">
    <source>
        <dbReference type="ARBA" id="ARBA00049504"/>
    </source>
</evidence>
<keyword evidence="7 19" id="KW-1003">Cell membrane</keyword>
<dbReference type="GO" id="GO:0051073">
    <property type="term" value="F:adenosylcobinamide-GDP ribazoletransferase activity"/>
    <property type="evidence" value="ECO:0007669"/>
    <property type="project" value="UniProtKB-EC"/>
</dbReference>
<protein>
    <recommendedName>
        <fullName evidence="6 19">Adenosylcobinamide-GDP ribazoletransferase</fullName>
        <ecNumber evidence="5 19">2.7.8.26</ecNumber>
    </recommendedName>
    <alternativeName>
        <fullName evidence="16 19">Cobalamin synthase</fullName>
    </alternativeName>
    <alternativeName>
        <fullName evidence="15 19">Cobalamin-5'-phosphate synthase</fullName>
    </alternativeName>
</protein>
<comment type="catalytic activity">
    <reaction evidence="17 19">
        <text>alpha-ribazole + adenosylcob(III)inamide-GDP = adenosylcob(III)alamin + GMP + H(+)</text>
        <dbReference type="Rhea" id="RHEA:16049"/>
        <dbReference type="ChEBI" id="CHEBI:10329"/>
        <dbReference type="ChEBI" id="CHEBI:15378"/>
        <dbReference type="ChEBI" id="CHEBI:18408"/>
        <dbReference type="ChEBI" id="CHEBI:58115"/>
        <dbReference type="ChEBI" id="CHEBI:60487"/>
        <dbReference type="EC" id="2.7.8.26"/>
    </reaction>
</comment>
<comment type="similarity">
    <text evidence="4 19">Belongs to the CobS family.</text>
</comment>
<accession>A0ABS4EWW0</accession>
<evidence type="ECO:0000313" key="20">
    <source>
        <dbReference type="EMBL" id="MBP1888483.1"/>
    </source>
</evidence>
<dbReference type="Pfam" id="PF02654">
    <property type="entry name" value="CobS"/>
    <property type="match status" value="1"/>
</dbReference>
<keyword evidence="13 19" id="KW-0472">Membrane</keyword>
<evidence type="ECO:0000256" key="7">
    <source>
        <dbReference type="ARBA" id="ARBA00022475"/>
    </source>
</evidence>
<comment type="cofactor">
    <cofactor evidence="1 19">
        <name>Mg(2+)</name>
        <dbReference type="ChEBI" id="CHEBI:18420"/>
    </cofactor>
</comment>
<sequence length="250" mass="28373">MKYIRSFLMAVSMFSVIPAPRYKWDDKNTRHILKFYPAVGLIIGVLWFSLYNILKYFNINIVLISAILLIFPIFITGMLHLDGYMDICDAILSRRDREEKLRILKDSCTGAFSVISVIILLIIEFASIYTILSDNKNVLFLLFIPIISRSFMALMILIKKEIKESTLVKIFKTKTNSFDRGLQVIILIALLIIIFFTIGILYDGILIIMCLAMLYKTDRNIKELGGINGDVAGYGLIIGEATGLLLLALI</sequence>